<reference evidence="2 3" key="1">
    <citation type="submission" date="2019-10" db="EMBL/GenBank/DDBJ databases">
        <authorList>
            <person name="Palmer J.M."/>
        </authorList>
    </citation>
    <scope>NUCLEOTIDE SEQUENCE [LARGE SCALE GENOMIC DNA]</scope>
    <source>
        <strain evidence="2 3">TWF506</strain>
    </source>
</reference>
<accession>A0AAN8N817</accession>
<gene>
    <name evidence="2" type="ORF">TWF506_008932</name>
</gene>
<feature type="compositionally biased region" description="Polar residues" evidence="1">
    <location>
        <begin position="89"/>
        <end position="104"/>
    </location>
</feature>
<sequence length="110" mass="12479">MGRLTYYSNRLKKIRKERVKEERKTNLDLDGIKNVSQNPMLSFCKKRRHGTSHTLKGTKPCKTQMLCCSSLNDWSNVLFFEVVLTGGTQSKQAKQGSALTSLGESQRGRI</sequence>
<comment type="caution">
    <text evidence="2">The sequence shown here is derived from an EMBL/GenBank/DDBJ whole genome shotgun (WGS) entry which is preliminary data.</text>
</comment>
<dbReference type="EMBL" id="JAVHJM010000006">
    <property type="protein sequence ID" value="KAK6512765.1"/>
    <property type="molecule type" value="Genomic_DNA"/>
</dbReference>
<protein>
    <submittedName>
        <fullName evidence="2">Uncharacterized protein</fullName>
    </submittedName>
</protein>
<organism evidence="2 3">
    <name type="scientific">Arthrobotrys conoides</name>
    <dbReference type="NCBI Taxonomy" id="74498"/>
    <lineage>
        <taxon>Eukaryota</taxon>
        <taxon>Fungi</taxon>
        <taxon>Dikarya</taxon>
        <taxon>Ascomycota</taxon>
        <taxon>Pezizomycotina</taxon>
        <taxon>Orbiliomycetes</taxon>
        <taxon>Orbiliales</taxon>
        <taxon>Orbiliaceae</taxon>
        <taxon>Arthrobotrys</taxon>
    </lineage>
</organism>
<dbReference type="AlphaFoldDB" id="A0AAN8N817"/>
<dbReference type="Proteomes" id="UP001307849">
    <property type="component" value="Unassembled WGS sequence"/>
</dbReference>
<feature type="region of interest" description="Disordered" evidence="1">
    <location>
        <begin position="89"/>
        <end position="110"/>
    </location>
</feature>
<proteinExistence type="predicted"/>
<name>A0AAN8N817_9PEZI</name>
<evidence type="ECO:0000313" key="3">
    <source>
        <dbReference type="Proteomes" id="UP001307849"/>
    </source>
</evidence>
<evidence type="ECO:0000256" key="1">
    <source>
        <dbReference type="SAM" id="MobiDB-lite"/>
    </source>
</evidence>
<evidence type="ECO:0000313" key="2">
    <source>
        <dbReference type="EMBL" id="KAK6512765.1"/>
    </source>
</evidence>
<keyword evidence="3" id="KW-1185">Reference proteome</keyword>